<gene>
    <name evidence="1" type="ORF">BLNAU_8505</name>
</gene>
<dbReference type="EMBL" id="JARBJD010000055">
    <property type="protein sequence ID" value="KAK2956451.1"/>
    <property type="molecule type" value="Genomic_DNA"/>
</dbReference>
<accession>A0ABQ9XYC0</accession>
<organism evidence="1 2">
    <name type="scientific">Blattamonas nauphoetae</name>
    <dbReference type="NCBI Taxonomy" id="2049346"/>
    <lineage>
        <taxon>Eukaryota</taxon>
        <taxon>Metamonada</taxon>
        <taxon>Preaxostyla</taxon>
        <taxon>Oxymonadida</taxon>
        <taxon>Blattamonas</taxon>
    </lineage>
</organism>
<evidence type="ECO:0000313" key="1">
    <source>
        <dbReference type="EMBL" id="KAK2956451.1"/>
    </source>
</evidence>
<sequence length="138" mass="15099">MHYNCTSSSDSDRGGSCIYTSDSRVIPSIEGCTFIECSVDSMSYMHGGCIYLYLAGIASSSQAPIVKSCTFTDFYPTQPNSEGYRGGGVGVYYPRASIEITDWMSCLHPTTNQGHQQLRPVTCGKTMGGHRSNFQTKY</sequence>
<keyword evidence="2" id="KW-1185">Reference proteome</keyword>
<protein>
    <submittedName>
        <fullName evidence="1">Uncharacterized protein</fullName>
    </submittedName>
</protein>
<comment type="caution">
    <text evidence="1">The sequence shown here is derived from an EMBL/GenBank/DDBJ whole genome shotgun (WGS) entry which is preliminary data.</text>
</comment>
<reference evidence="1 2" key="1">
    <citation type="journal article" date="2022" name="bioRxiv">
        <title>Genomics of Preaxostyla Flagellates Illuminates Evolutionary Transitions and the Path Towards Mitochondrial Loss.</title>
        <authorList>
            <person name="Novak L.V.F."/>
            <person name="Treitli S.C."/>
            <person name="Pyrih J."/>
            <person name="Halakuc P."/>
            <person name="Pipaliya S.V."/>
            <person name="Vacek V."/>
            <person name="Brzon O."/>
            <person name="Soukal P."/>
            <person name="Eme L."/>
            <person name="Dacks J.B."/>
            <person name="Karnkowska A."/>
            <person name="Elias M."/>
            <person name="Hampl V."/>
        </authorList>
    </citation>
    <scope>NUCLEOTIDE SEQUENCE [LARGE SCALE GENOMIC DNA]</scope>
    <source>
        <strain evidence="1">NAU3</strain>
        <tissue evidence="1">Gut</tissue>
    </source>
</reference>
<evidence type="ECO:0000313" key="2">
    <source>
        <dbReference type="Proteomes" id="UP001281761"/>
    </source>
</evidence>
<name>A0ABQ9XYC0_9EUKA</name>
<dbReference type="Proteomes" id="UP001281761">
    <property type="component" value="Unassembled WGS sequence"/>
</dbReference>
<proteinExistence type="predicted"/>